<evidence type="ECO:0000313" key="3">
    <source>
        <dbReference type="Proteomes" id="UP000762676"/>
    </source>
</evidence>
<dbReference type="GO" id="GO:0008233">
    <property type="term" value="F:peptidase activity"/>
    <property type="evidence" value="ECO:0007669"/>
    <property type="project" value="UniProtKB-KW"/>
</dbReference>
<sequence length="187" mass="21937">MSTREEIVQQADLLRYRGEKREEYLKNEFKVLAERAARKEEAELAAKIELEKMRLETEMKMLQAKIEAGIVKEETVGNASRFNDASAKHPKLPHFQDGKDDLDIWLTRFERFAESNSWSRDKWSSSLCALLTGRALNCYGRLSSEHAQDYDKVKQALMKWYDLTEDGYCRTFRSLSVNPVFYLLRRL</sequence>
<dbReference type="GO" id="GO:0006508">
    <property type="term" value="P:proteolysis"/>
    <property type="evidence" value="ECO:0007669"/>
    <property type="project" value="UniProtKB-KW"/>
</dbReference>
<dbReference type="AlphaFoldDB" id="A0AAV4FSD4"/>
<evidence type="ECO:0000313" key="2">
    <source>
        <dbReference type="EMBL" id="GFR76024.1"/>
    </source>
</evidence>
<reference evidence="2 3" key="1">
    <citation type="journal article" date="2021" name="Elife">
        <title>Chloroplast acquisition without the gene transfer in kleptoplastic sea slugs, Plakobranchus ocellatus.</title>
        <authorList>
            <person name="Maeda T."/>
            <person name="Takahashi S."/>
            <person name="Yoshida T."/>
            <person name="Shimamura S."/>
            <person name="Takaki Y."/>
            <person name="Nagai Y."/>
            <person name="Toyoda A."/>
            <person name="Suzuki Y."/>
            <person name="Arimoto A."/>
            <person name="Ishii H."/>
            <person name="Satoh N."/>
            <person name="Nishiyama T."/>
            <person name="Hasebe M."/>
            <person name="Maruyama T."/>
            <person name="Minagawa J."/>
            <person name="Obokata J."/>
            <person name="Shigenobu S."/>
        </authorList>
    </citation>
    <scope>NUCLEOTIDE SEQUENCE [LARGE SCALE GENOMIC DNA]</scope>
</reference>
<keyword evidence="2" id="KW-0645">Protease</keyword>
<dbReference type="Proteomes" id="UP000762676">
    <property type="component" value="Unassembled WGS sequence"/>
</dbReference>
<dbReference type="EMBL" id="BMAT01004576">
    <property type="protein sequence ID" value="GFR76024.1"/>
    <property type="molecule type" value="Genomic_DNA"/>
</dbReference>
<organism evidence="2 3">
    <name type="scientific">Elysia marginata</name>
    <dbReference type="NCBI Taxonomy" id="1093978"/>
    <lineage>
        <taxon>Eukaryota</taxon>
        <taxon>Metazoa</taxon>
        <taxon>Spiralia</taxon>
        <taxon>Lophotrochozoa</taxon>
        <taxon>Mollusca</taxon>
        <taxon>Gastropoda</taxon>
        <taxon>Heterobranchia</taxon>
        <taxon>Euthyneura</taxon>
        <taxon>Panpulmonata</taxon>
        <taxon>Sacoglossa</taxon>
        <taxon>Placobranchoidea</taxon>
        <taxon>Plakobranchidae</taxon>
        <taxon>Elysia</taxon>
    </lineage>
</organism>
<comment type="caution">
    <text evidence="2">The sequence shown here is derived from an EMBL/GenBank/DDBJ whole genome shotgun (WGS) entry which is preliminary data.</text>
</comment>
<keyword evidence="3" id="KW-1185">Reference proteome</keyword>
<dbReference type="PANTHER" id="PTHR46888:SF1">
    <property type="entry name" value="RIBONUCLEASE H"/>
    <property type="match status" value="1"/>
</dbReference>
<accession>A0AAV4FSD4</accession>
<gene>
    <name evidence="2" type="ORF">ElyMa_002202100</name>
</gene>
<feature type="coiled-coil region" evidence="1">
    <location>
        <begin position="38"/>
        <end position="65"/>
    </location>
</feature>
<name>A0AAV4FSD4_9GAST</name>
<dbReference type="PANTHER" id="PTHR46888">
    <property type="entry name" value="ZINC KNUCKLE DOMAINCONTAINING PROTEIN-RELATED"/>
    <property type="match status" value="1"/>
</dbReference>
<protein>
    <submittedName>
        <fullName evidence="2">Retroviral-like aspartic protease 1</fullName>
    </submittedName>
</protein>
<evidence type="ECO:0000256" key="1">
    <source>
        <dbReference type="SAM" id="Coils"/>
    </source>
</evidence>
<keyword evidence="1" id="KW-0175">Coiled coil</keyword>
<proteinExistence type="predicted"/>
<keyword evidence="2" id="KW-0378">Hydrolase</keyword>